<dbReference type="EMBL" id="JBHUJB010000083">
    <property type="protein sequence ID" value="MFD2160549.1"/>
    <property type="molecule type" value="Genomic_DNA"/>
</dbReference>
<organism evidence="3 4">
    <name type="scientific">Rubritalea tangerina</name>
    <dbReference type="NCBI Taxonomy" id="430798"/>
    <lineage>
        <taxon>Bacteria</taxon>
        <taxon>Pseudomonadati</taxon>
        <taxon>Verrucomicrobiota</taxon>
        <taxon>Verrucomicrobiia</taxon>
        <taxon>Verrucomicrobiales</taxon>
        <taxon>Rubritaleaceae</taxon>
        <taxon>Rubritalea</taxon>
    </lineage>
</organism>
<evidence type="ECO:0000313" key="3">
    <source>
        <dbReference type="EMBL" id="MFD2160549.1"/>
    </source>
</evidence>
<dbReference type="InterPro" id="IPR006684">
    <property type="entry name" value="YbgC/YbaW"/>
</dbReference>
<dbReference type="InterPro" id="IPR050563">
    <property type="entry name" value="4-hydroxybenzoyl-CoA_TE"/>
</dbReference>
<evidence type="ECO:0000256" key="1">
    <source>
        <dbReference type="ARBA" id="ARBA00005953"/>
    </source>
</evidence>
<dbReference type="Gene3D" id="3.10.129.10">
    <property type="entry name" value="Hotdog Thioesterase"/>
    <property type="match status" value="1"/>
</dbReference>
<dbReference type="SUPFAM" id="SSF54637">
    <property type="entry name" value="Thioesterase/thiol ester dehydrase-isomerase"/>
    <property type="match status" value="1"/>
</dbReference>
<dbReference type="EC" id="3.1.2.-" evidence="3"/>
<keyword evidence="2 3" id="KW-0378">Hydrolase</keyword>
<comment type="similarity">
    <text evidence="1">Belongs to the 4-hydroxybenzoyl-CoA thioesterase family.</text>
</comment>
<dbReference type="CDD" id="cd00586">
    <property type="entry name" value="4HBT"/>
    <property type="match status" value="1"/>
</dbReference>
<evidence type="ECO:0000313" key="4">
    <source>
        <dbReference type="Proteomes" id="UP001597389"/>
    </source>
</evidence>
<dbReference type="Proteomes" id="UP001597389">
    <property type="component" value="Unassembled WGS sequence"/>
</dbReference>
<dbReference type="Pfam" id="PF13279">
    <property type="entry name" value="4HBT_2"/>
    <property type="match status" value="1"/>
</dbReference>
<name>A0ABW4ZEU5_9BACT</name>
<keyword evidence="4" id="KW-1185">Reference proteome</keyword>
<gene>
    <name evidence="3" type="ORF">ACFSW8_16715</name>
</gene>
<protein>
    <submittedName>
        <fullName evidence="3">Acyl-CoA thioesterase</fullName>
        <ecNumber evidence="3">3.1.2.-</ecNumber>
    </submittedName>
</protein>
<dbReference type="RefSeq" id="WP_377178804.1">
    <property type="nucleotide sequence ID" value="NZ_JBHUJB010000083.1"/>
</dbReference>
<dbReference type="GO" id="GO:0016787">
    <property type="term" value="F:hydrolase activity"/>
    <property type="evidence" value="ECO:0007669"/>
    <property type="project" value="UniProtKB-KW"/>
</dbReference>
<dbReference type="PIRSF" id="PIRSF003230">
    <property type="entry name" value="YbgC"/>
    <property type="match status" value="1"/>
</dbReference>
<evidence type="ECO:0000256" key="2">
    <source>
        <dbReference type="ARBA" id="ARBA00022801"/>
    </source>
</evidence>
<proteinExistence type="inferred from homology"/>
<reference evidence="4" key="1">
    <citation type="journal article" date="2019" name="Int. J. Syst. Evol. Microbiol.">
        <title>The Global Catalogue of Microorganisms (GCM) 10K type strain sequencing project: providing services to taxonomists for standard genome sequencing and annotation.</title>
        <authorList>
            <consortium name="The Broad Institute Genomics Platform"/>
            <consortium name="The Broad Institute Genome Sequencing Center for Infectious Disease"/>
            <person name="Wu L."/>
            <person name="Ma J."/>
        </authorList>
    </citation>
    <scope>NUCLEOTIDE SEQUENCE [LARGE SCALE GENOMIC DNA]</scope>
    <source>
        <strain evidence="4">CCUG 57942</strain>
    </source>
</reference>
<dbReference type="InterPro" id="IPR029069">
    <property type="entry name" value="HotDog_dom_sf"/>
</dbReference>
<dbReference type="PANTHER" id="PTHR31793:SF27">
    <property type="entry name" value="NOVEL THIOESTERASE SUPERFAMILY DOMAIN AND SAPOSIN A-TYPE DOMAIN CONTAINING PROTEIN (0610012H03RIK)"/>
    <property type="match status" value="1"/>
</dbReference>
<dbReference type="PANTHER" id="PTHR31793">
    <property type="entry name" value="4-HYDROXYBENZOYL-COA THIOESTERASE FAMILY MEMBER"/>
    <property type="match status" value="1"/>
</dbReference>
<sequence length="150" mass="17229">MGRCFYVFSMADEIPSYITQEDVMFFDTDIGGVVHNIAYLRMIETCRTKLATERMGMDLKSMADSNLYPVVVRTEIDYKFPATLGHKLTIKGRLESIEKVKFWVSFEIYAEGVDRCLVTCRQALAMVQMPAGRPQRLPKEWRDTWGGLQG</sequence>
<comment type="caution">
    <text evidence="3">The sequence shown here is derived from an EMBL/GenBank/DDBJ whole genome shotgun (WGS) entry which is preliminary data.</text>
</comment>
<accession>A0ABW4ZEU5</accession>